<dbReference type="PANTHER" id="PTHR24243:SF224">
    <property type="entry name" value="G-PROTEIN COUPLED RECEPTOR 19-RELATED"/>
    <property type="match status" value="1"/>
</dbReference>
<dbReference type="InterPro" id="IPR000276">
    <property type="entry name" value="GPCR_Rhodpsn"/>
</dbReference>
<evidence type="ECO:0000259" key="9">
    <source>
        <dbReference type="PROSITE" id="PS50262"/>
    </source>
</evidence>
<comment type="caution">
    <text evidence="10">The sequence shown here is derived from an EMBL/GenBank/DDBJ whole genome shotgun (WGS) entry which is preliminary data.</text>
</comment>
<keyword evidence="3 8" id="KW-1133">Transmembrane helix</keyword>
<evidence type="ECO:0000256" key="1">
    <source>
        <dbReference type="ARBA" id="ARBA00004141"/>
    </source>
</evidence>
<dbReference type="GO" id="GO:0004930">
    <property type="term" value="F:G protein-coupled receptor activity"/>
    <property type="evidence" value="ECO:0007669"/>
    <property type="project" value="UniProtKB-KW"/>
</dbReference>
<sequence>MNSNVTSMSEDFSHRSTILYWNEQIKVYLTPNTILLSIFLLIGVPGNLAVIFIYQCRLSKKTSGRYFIVPLAWTDTFALLVTGAINITQNTRQVTFPGFGTCKLLIYMSYVSISISLDILVAIAVQRYLKICRPFGRQMILTWRRRSVYLCILVSVLTYIPVLFYFGRVEGRNPNLGNVTGYQCSIIHSSKSKLKWFRIFQGFGAFATFCVVIIVTVLYILITKVIITHERKRNANLVHPGKQQTTEDILLHHTRETNTRPNITTRVTEEKDIFTKTDQQKSTFRISFMFMTISLVGFLAYLPSWSFIFIEANNPLFWKNMSSVSFHICLTLRRMYMVNHLCNPFIYGVFDKAFRVEVKKLFGKQ</sequence>
<keyword evidence="5 8" id="KW-0472">Membrane</keyword>
<evidence type="ECO:0000256" key="7">
    <source>
        <dbReference type="ARBA" id="ARBA00023224"/>
    </source>
</evidence>
<dbReference type="Pfam" id="PF00001">
    <property type="entry name" value="7tm_1"/>
    <property type="match status" value="1"/>
</dbReference>
<evidence type="ECO:0000256" key="6">
    <source>
        <dbReference type="ARBA" id="ARBA00023170"/>
    </source>
</evidence>
<dbReference type="Proteomes" id="UP000683360">
    <property type="component" value="Unassembled WGS sequence"/>
</dbReference>
<evidence type="ECO:0000256" key="5">
    <source>
        <dbReference type="ARBA" id="ARBA00023136"/>
    </source>
</evidence>
<dbReference type="PANTHER" id="PTHR24243">
    <property type="entry name" value="G-PROTEIN COUPLED RECEPTOR"/>
    <property type="match status" value="1"/>
</dbReference>
<feature type="transmembrane region" description="Helical" evidence="8">
    <location>
        <begin position="34"/>
        <end position="54"/>
    </location>
</feature>
<dbReference type="CDD" id="cd00637">
    <property type="entry name" value="7tm_classA_rhodopsin-like"/>
    <property type="match status" value="1"/>
</dbReference>
<keyword evidence="6" id="KW-0675">Receptor</keyword>
<feature type="transmembrane region" description="Helical" evidence="8">
    <location>
        <begin position="66"/>
        <end position="85"/>
    </location>
</feature>
<reference evidence="10" key="1">
    <citation type="submission" date="2021-03" db="EMBL/GenBank/DDBJ databases">
        <authorList>
            <person name="Bekaert M."/>
        </authorList>
    </citation>
    <scope>NUCLEOTIDE SEQUENCE</scope>
</reference>
<feature type="transmembrane region" description="Helical" evidence="8">
    <location>
        <begin position="199"/>
        <end position="222"/>
    </location>
</feature>
<evidence type="ECO:0000313" key="10">
    <source>
        <dbReference type="EMBL" id="CAG2250227.1"/>
    </source>
</evidence>
<feature type="transmembrane region" description="Helical" evidence="8">
    <location>
        <begin position="147"/>
        <end position="166"/>
    </location>
</feature>
<dbReference type="Gene3D" id="1.20.1070.10">
    <property type="entry name" value="Rhodopsin 7-helix transmembrane proteins"/>
    <property type="match status" value="1"/>
</dbReference>
<keyword evidence="11" id="KW-1185">Reference proteome</keyword>
<dbReference type="PROSITE" id="PS50262">
    <property type="entry name" value="G_PROTEIN_RECEP_F1_2"/>
    <property type="match status" value="1"/>
</dbReference>
<dbReference type="PRINTS" id="PR00237">
    <property type="entry name" value="GPCRRHODOPSN"/>
</dbReference>
<dbReference type="GO" id="GO:0005886">
    <property type="term" value="C:plasma membrane"/>
    <property type="evidence" value="ECO:0007669"/>
    <property type="project" value="TreeGrafter"/>
</dbReference>
<proteinExistence type="predicted"/>
<dbReference type="OrthoDB" id="6117946at2759"/>
<evidence type="ECO:0000256" key="4">
    <source>
        <dbReference type="ARBA" id="ARBA00023040"/>
    </source>
</evidence>
<protein>
    <submittedName>
        <fullName evidence="10">CCKAR</fullName>
    </submittedName>
</protein>
<dbReference type="EMBL" id="CAJPWZ010003046">
    <property type="protein sequence ID" value="CAG2250227.1"/>
    <property type="molecule type" value="Genomic_DNA"/>
</dbReference>
<keyword evidence="7" id="KW-0807">Transducer</keyword>
<evidence type="ECO:0000256" key="3">
    <source>
        <dbReference type="ARBA" id="ARBA00022989"/>
    </source>
</evidence>
<dbReference type="SUPFAM" id="SSF81321">
    <property type="entry name" value="Family A G protein-coupled receptor-like"/>
    <property type="match status" value="1"/>
</dbReference>
<gene>
    <name evidence="10" type="ORF">MEDL_61962</name>
</gene>
<keyword evidence="4" id="KW-0297">G-protein coupled receptor</keyword>
<evidence type="ECO:0000256" key="2">
    <source>
        <dbReference type="ARBA" id="ARBA00022692"/>
    </source>
</evidence>
<organism evidence="10 11">
    <name type="scientific">Mytilus edulis</name>
    <name type="common">Blue mussel</name>
    <dbReference type="NCBI Taxonomy" id="6550"/>
    <lineage>
        <taxon>Eukaryota</taxon>
        <taxon>Metazoa</taxon>
        <taxon>Spiralia</taxon>
        <taxon>Lophotrochozoa</taxon>
        <taxon>Mollusca</taxon>
        <taxon>Bivalvia</taxon>
        <taxon>Autobranchia</taxon>
        <taxon>Pteriomorphia</taxon>
        <taxon>Mytilida</taxon>
        <taxon>Mytiloidea</taxon>
        <taxon>Mytilidae</taxon>
        <taxon>Mytilinae</taxon>
        <taxon>Mytilus</taxon>
    </lineage>
</organism>
<dbReference type="InterPro" id="IPR017452">
    <property type="entry name" value="GPCR_Rhodpsn_7TM"/>
</dbReference>
<comment type="subcellular location">
    <subcellularLocation>
        <location evidence="1">Membrane</location>
        <topology evidence="1">Multi-pass membrane protein</topology>
    </subcellularLocation>
</comment>
<evidence type="ECO:0000256" key="8">
    <source>
        <dbReference type="SAM" id="Phobius"/>
    </source>
</evidence>
<feature type="domain" description="G-protein coupled receptors family 1 profile" evidence="9">
    <location>
        <begin position="46"/>
        <end position="347"/>
    </location>
</feature>
<feature type="transmembrane region" description="Helical" evidence="8">
    <location>
        <begin position="105"/>
        <end position="126"/>
    </location>
</feature>
<evidence type="ECO:0000313" key="11">
    <source>
        <dbReference type="Proteomes" id="UP000683360"/>
    </source>
</evidence>
<dbReference type="AlphaFoldDB" id="A0A8S3V6E5"/>
<keyword evidence="2 8" id="KW-0812">Transmembrane</keyword>
<accession>A0A8S3V6E5</accession>
<feature type="transmembrane region" description="Helical" evidence="8">
    <location>
        <begin position="286"/>
        <end position="310"/>
    </location>
</feature>
<name>A0A8S3V6E5_MYTED</name>